<dbReference type="InterPro" id="IPR016162">
    <property type="entry name" value="Ald_DH_N"/>
</dbReference>
<dbReference type="Pfam" id="PF00171">
    <property type="entry name" value="Aldedh"/>
    <property type="match status" value="1"/>
</dbReference>
<reference evidence="9" key="2">
    <citation type="submission" date="2021-10" db="EMBL/GenBank/DDBJ databases">
        <title>Phylogenomics reveals ancestral predisposition of the termite-cultivated fungus Termitomyces towards a domesticated lifestyle.</title>
        <authorList>
            <person name="Auxier B."/>
            <person name="Grum-Grzhimaylo A."/>
            <person name="Cardenas M.E."/>
            <person name="Lodge J.D."/>
            <person name="Laessoe T."/>
            <person name="Pedersen O."/>
            <person name="Smith M.E."/>
            <person name="Kuyper T.W."/>
            <person name="Franco-Molano E.A."/>
            <person name="Baroni T.J."/>
            <person name="Aanen D.K."/>
        </authorList>
    </citation>
    <scope>NUCLEOTIDE SEQUENCE</scope>
    <source>
        <strain evidence="9">AP01</strain>
        <tissue evidence="9">Mycelium</tissue>
    </source>
</reference>
<proteinExistence type="inferred from homology"/>
<dbReference type="Gene3D" id="3.40.605.10">
    <property type="entry name" value="Aldehyde Dehydrogenase, Chain A, domain 1"/>
    <property type="match status" value="1"/>
</dbReference>
<dbReference type="InterPro" id="IPR044638">
    <property type="entry name" value="ALDH7A1-like"/>
</dbReference>
<evidence type="ECO:0000313" key="10">
    <source>
        <dbReference type="Proteomes" id="UP000775547"/>
    </source>
</evidence>
<feature type="active site" evidence="6">
    <location>
        <position position="88"/>
    </location>
</feature>
<gene>
    <name evidence="9" type="ORF">DXG03_007977</name>
</gene>
<dbReference type="GO" id="GO:0004029">
    <property type="term" value="F:aldehyde dehydrogenase (NAD+) activity"/>
    <property type="evidence" value="ECO:0007669"/>
    <property type="project" value="UniProtKB-EC"/>
</dbReference>
<evidence type="ECO:0000256" key="5">
    <source>
        <dbReference type="ARBA" id="ARBA00024226"/>
    </source>
</evidence>
<evidence type="ECO:0000256" key="4">
    <source>
        <dbReference type="ARBA" id="ARBA00023027"/>
    </source>
</evidence>
<evidence type="ECO:0000259" key="8">
    <source>
        <dbReference type="Pfam" id="PF00171"/>
    </source>
</evidence>
<organism evidence="9 10">
    <name type="scientific">Asterophora parasitica</name>
    <dbReference type="NCBI Taxonomy" id="117018"/>
    <lineage>
        <taxon>Eukaryota</taxon>
        <taxon>Fungi</taxon>
        <taxon>Dikarya</taxon>
        <taxon>Basidiomycota</taxon>
        <taxon>Agaricomycotina</taxon>
        <taxon>Agaricomycetes</taxon>
        <taxon>Agaricomycetidae</taxon>
        <taxon>Agaricales</taxon>
        <taxon>Tricholomatineae</taxon>
        <taxon>Lyophyllaceae</taxon>
        <taxon>Asterophora</taxon>
    </lineage>
</organism>
<dbReference type="EC" id="1.2.1.3" evidence="5"/>
<feature type="domain" description="Aldehyde dehydrogenase" evidence="8">
    <location>
        <begin position="1"/>
        <end position="317"/>
    </location>
</feature>
<evidence type="ECO:0000256" key="1">
    <source>
        <dbReference type="ARBA" id="ARBA00009986"/>
    </source>
</evidence>
<protein>
    <recommendedName>
        <fullName evidence="5">aldehyde dehydrogenase (NAD(+))</fullName>
        <ecNumber evidence="5">1.2.1.3</ecNumber>
    </recommendedName>
</protein>
<reference evidence="9" key="1">
    <citation type="submission" date="2020-07" db="EMBL/GenBank/DDBJ databases">
        <authorList>
            <person name="Nieuwenhuis M."/>
            <person name="Van De Peppel L.J.J."/>
        </authorList>
    </citation>
    <scope>NUCLEOTIDE SEQUENCE</scope>
    <source>
        <strain evidence="9">AP01</strain>
        <tissue evidence="9">Mycelium</tissue>
    </source>
</reference>
<dbReference type="InterPro" id="IPR029510">
    <property type="entry name" value="Ald_DH_CS_GLU"/>
</dbReference>
<dbReference type="EMBL" id="JABCKV010000062">
    <property type="protein sequence ID" value="KAG5644678.1"/>
    <property type="molecule type" value="Genomic_DNA"/>
</dbReference>
<keyword evidence="3 7" id="KW-0560">Oxidoreductase</keyword>
<dbReference type="AlphaFoldDB" id="A0A9P7G6Y7"/>
<keyword evidence="4" id="KW-0520">NAD</keyword>
<dbReference type="SUPFAM" id="SSF53720">
    <property type="entry name" value="ALDH-like"/>
    <property type="match status" value="1"/>
</dbReference>
<evidence type="ECO:0000256" key="2">
    <source>
        <dbReference type="ARBA" id="ARBA00011881"/>
    </source>
</evidence>
<dbReference type="InterPro" id="IPR016161">
    <property type="entry name" value="Ald_DH/histidinol_DH"/>
</dbReference>
<dbReference type="Gene3D" id="3.40.309.10">
    <property type="entry name" value="Aldehyde Dehydrogenase, Chain A, domain 2"/>
    <property type="match status" value="1"/>
</dbReference>
<dbReference type="PANTHER" id="PTHR43521:SF1">
    <property type="entry name" value="ALPHA-AMINOADIPIC SEMIALDEHYDE DEHYDROGENASE"/>
    <property type="match status" value="1"/>
</dbReference>
<dbReference type="InterPro" id="IPR016163">
    <property type="entry name" value="Ald_DH_C"/>
</dbReference>
<dbReference type="Proteomes" id="UP000775547">
    <property type="component" value="Unassembled WGS sequence"/>
</dbReference>
<keyword evidence="10" id="KW-1185">Reference proteome</keyword>
<sequence length="340" mass="35570">MAAGNATIWKPSPSTPLCSIAVTKIVARVLESNGLPGAVAGLVTGGKDAGEAIAESRDVELVSFTGSEHVGRIVGKTVMNRFGKTILELGGNNASIVMPDADLSMAVPSVFFGAVGTAGQRCTSTRRLYLHRDIAPEFLERLKKLYDNIKPADPLVDGTLLGPLHTSAAVKTYSNTIDHLRSINADIIAGGNKYTDAHLAAGNFVEPTIAIPKSADPSAQIWSTETFAPILNAAVFDSLEEAIAWNNAVPQGLSSSLWTRDIRNLGKWIGPGGSDTGIVNVNVGTSGAEIGAAFGGNKSTGWGRESGGDAWKQYVRWSACTVNFSDSAPLAQGVNFDTAT</sequence>
<evidence type="ECO:0000256" key="6">
    <source>
        <dbReference type="PROSITE-ProRule" id="PRU10007"/>
    </source>
</evidence>
<dbReference type="PANTHER" id="PTHR43521">
    <property type="entry name" value="ALPHA-AMINOADIPIC SEMIALDEHYDE DEHYDROGENASE"/>
    <property type="match status" value="1"/>
</dbReference>
<comment type="similarity">
    <text evidence="1 7">Belongs to the aldehyde dehydrogenase family.</text>
</comment>
<comment type="caution">
    <text evidence="9">The sequence shown here is derived from an EMBL/GenBank/DDBJ whole genome shotgun (WGS) entry which is preliminary data.</text>
</comment>
<dbReference type="PROSITE" id="PS00687">
    <property type="entry name" value="ALDEHYDE_DEHYDR_GLU"/>
    <property type="match status" value="1"/>
</dbReference>
<name>A0A9P7G6Y7_9AGAR</name>
<evidence type="ECO:0000313" key="9">
    <source>
        <dbReference type="EMBL" id="KAG5644678.1"/>
    </source>
</evidence>
<dbReference type="OrthoDB" id="310895at2759"/>
<accession>A0A9P7G6Y7</accession>
<dbReference type="InterPro" id="IPR015590">
    <property type="entry name" value="Aldehyde_DH_dom"/>
</dbReference>
<evidence type="ECO:0000256" key="7">
    <source>
        <dbReference type="RuleBase" id="RU003345"/>
    </source>
</evidence>
<comment type="subunit">
    <text evidence="2">Homotetramer.</text>
</comment>
<evidence type="ECO:0000256" key="3">
    <source>
        <dbReference type="ARBA" id="ARBA00023002"/>
    </source>
</evidence>